<accession>A0A6M2E1P3</accession>
<feature type="chain" id="PRO_5026969357" evidence="1">
    <location>
        <begin position="26"/>
        <end position="110"/>
    </location>
</feature>
<dbReference type="GO" id="GO:0000184">
    <property type="term" value="P:nuclear-transcribed mRNA catabolic process, nonsense-mediated decay"/>
    <property type="evidence" value="ECO:0007669"/>
    <property type="project" value="InterPro"/>
</dbReference>
<name>A0A6M2E1P3_9ACAR</name>
<dbReference type="PANTHER" id="PTHR14270">
    <property type="entry name" value="NONSENSE-MEDIATED MRNA DECAY FACTOR SMG9"/>
    <property type="match status" value="1"/>
</dbReference>
<reference evidence="2" key="1">
    <citation type="submission" date="2019-12" db="EMBL/GenBank/DDBJ databases">
        <title>The sialotranscriptome of the gopher-tortoise tick, Amblyomma tuberculatum.</title>
        <authorList>
            <person name="Karim S."/>
            <person name="Andersen J."/>
            <person name="Kumar D."/>
            <person name="Adamson S."/>
            <person name="Ennen J."/>
            <person name="Qualis C.P."/>
            <person name="Ribeiro J.M.C."/>
        </authorList>
    </citation>
    <scope>NUCLEOTIDE SEQUENCE</scope>
    <source>
        <strain evidence="2">Removed</strain>
        <tissue evidence="2">Salivary glands</tissue>
    </source>
</reference>
<keyword evidence="1" id="KW-0732">Signal</keyword>
<dbReference type="AlphaFoldDB" id="A0A6M2E1P3"/>
<feature type="signal peptide" evidence="1">
    <location>
        <begin position="1"/>
        <end position="25"/>
    </location>
</feature>
<dbReference type="InterPro" id="IPR039177">
    <property type="entry name" value="SMG9"/>
</dbReference>
<dbReference type="PANTHER" id="PTHR14270:SF0">
    <property type="entry name" value="NONSENSE-MEDIATED MRNA DECAY FACTOR SMG9"/>
    <property type="match status" value="1"/>
</dbReference>
<evidence type="ECO:0000256" key="1">
    <source>
        <dbReference type="SAM" id="SignalP"/>
    </source>
</evidence>
<protein>
    <submittedName>
        <fullName evidence="2">Putative secreted protein</fullName>
    </submittedName>
</protein>
<sequence length="110" mass="12195">MQSLQMASFLMAVCHTVIVVQDWFADPNFLRFVLTAEMLKPTTSSHDQSRSSSEDVAESFPHLVFVQNKCAPGDFSPENTAAMSRMLSSVFAKSKLKYKGQISMDPSVCP</sequence>
<proteinExistence type="predicted"/>
<evidence type="ECO:0000313" key="2">
    <source>
        <dbReference type="EMBL" id="NOV52416.1"/>
    </source>
</evidence>
<dbReference type="EMBL" id="GIDH01000473">
    <property type="protein sequence ID" value="NOV52416.1"/>
    <property type="molecule type" value="Transcribed_RNA"/>
</dbReference>
<organism evidence="2">
    <name type="scientific">Amblyomma tuberculatum</name>
    <dbReference type="NCBI Taxonomy" id="48802"/>
    <lineage>
        <taxon>Eukaryota</taxon>
        <taxon>Metazoa</taxon>
        <taxon>Ecdysozoa</taxon>
        <taxon>Arthropoda</taxon>
        <taxon>Chelicerata</taxon>
        <taxon>Arachnida</taxon>
        <taxon>Acari</taxon>
        <taxon>Parasitiformes</taxon>
        <taxon>Ixodida</taxon>
        <taxon>Ixodoidea</taxon>
        <taxon>Ixodidae</taxon>
        <taxon>Amblyomminae</taxon>
        <taxon>Amblyomma</taxon>
    </lineage>
</organism>